<dbReference type="OrthoDB" id="65596at2759"/>
<evidence type="ECO:0000256" key="3">
    <source>
        <dbReference type="ARBA" id="ARBA00022786"/>
    </source>
</evidence>
<comment type="caution">
    <text evidence="8">The sequence shown here is derived from an EMBL/GenBank/DDBJ whole genome shotgun (WGS) entry which is preliminary data.</text>
</comment>
<dbReference type="Gene3D" id="3.90.70.80">
    <property type="match status" value="2"/>
</dbReference>
<dbReference type="Proteomes" id="UP000037460">
    <property type="component" value="Unassembled WGS sequence"/>
</dbReference>
<evidence type="ECO:0000256" key="5">
    <source>
        <dbReference type="ARBA" id="ARBA00022807"/>
    </source>
</evidence>
<keyword evidence="2" id="KW-0645">Protease</keyword>
<evidence type="ECO:0000256" key="2">
    <source>
        <dbReference type="ARBA" id="ARBA00022670"/>
    </source>
</evidence>
<dbReference type="GO" id="GO:0005829">
    <property type="term" value="C:cytosol"/>
    <property type="evidence" value="ECO:0007669"/>
    <property type="project" value="TreeGrafter"/>
</dbReference>
<dbReference type="PANTHER" id="PTHR13312:SF0">
    <property type="entry name" value="UBIQUITIN THIOESTERASE OTU1"/>
    <property type="match status" value="1"/>
</dbReference>
<dbReference type="GO" id="GO:0030968">
    <property type="term" value="P:endoplasmic reticulum unfolded protein response"/>
    <property type="evidence" value="ECO:0007669"/>
    <property type="project" value="TreeGrafter"/>
</dbReference>
<keyword evidence="6" id="KW-0963">Cytoplasm</keyword>
<dbReference type="GO" id="GO:0004843">
    <property type="term" value="F:cysteine-type deubiquitinase activity"/>
    <property type="evidence" value="ECO:0007669"/>
    <property type="project" value="UniProtKB-UniRule"/>
</dbReference>
<keyword evidence="5 6" id="KW-0788">Thiol protease</keyword>
<comment type="function">
    <text evidence="6">Hydrolase that can remove conjugated ubiquitin from proteins and may therefore play an important regulatory role at the level of protein turnover by preventing degradation.</text>
</comment>
<evidence type="ECO:0000259" key="7">
    <source>
        <dbReference type="Pfam" id="PF24560"/>
    </source>
</evidence>
<protein>
    <recommendedName>
        <fullName evidence="6">Ubiquitin thioesterase OTU</fullName>
        <ecNumber evidence="6">3.4.19.12</ecNumber>
    </recommendedName>
</protein>
<evidence type="ECO:0000313" key="8">
    <source>
        <dbReference type="EMBL" id="KOO26777.1"/>
    </source>
</evidence>
<organism evidence="8 9">
    <name type="scientific">Chrysochromulina tobinii</name>
    <dbReference type="NCBI Taxonomy" id="1460289"/>
    <lineage>
        <taxon>Eukaryota</taxon>
        <taxon>Haptista</taxon>
        <taxon>Haptophyta</taxon>
        <taxon>Prymnesiophyceae</taxon>
        <taxon>Prymnesiales</taxon>
        <taxon>Chrysochromulinaceae</taxon>
        <taxon>Chrysochromulina</taxon>
    </lineage>
</organism>
<dbReference type="GO" id="GO:0016579">
    <property type="term" value="P:protein deubiquitination"/>
    <property type="evidence" value="ECO:0007669"/>
    <property type="project" value="TreeGrafter"/>
</dbReference>
<dbReference type="EC" id="3.4.19.12" evidence="6"/>
<dbReference type="Pfam" id="PF24560">
    <property type="entry name" value="zf-C2H2_OTU1_C"/>
    <property type="match status" value="1"/>
</dbReference>
<accession>A0A0M0JKA8</accession>
<comment type="subcellular location">
    <subcellularLocation>
        <location evidence="6">Cytoplasm</location>
    </subcellularLocation>
</comment>
<dbReference type="GO" id="GO:0005634">
    <property type="term" value="C:nucleus"/>
    <property type="evidence" value="ECO:0007669"/>
    <property type="project" value="TreeGrafter"/>
</dbReference>
<dbReference type="AlphaFoldDB" id="A0A0M0JKA8"/>
<sequence length="171" mass="18258">MNGDGSAAALEKMPDDNSCLFHAVSFLLSPWSSTQELRQTVVQSVELAIFAENLEAEISVTDVQSGRADVYGSGQGFPRRIYMLFSGIHFDAVVVEGLRTVPTTATARIARADALVAALATEQRACGGYTDQATMVLMCAACGQIVHGEKEARRHAGSFGHKDFVQPGGYS</sequence>
<dbReference type="GO" id="GO:0036503">
    <property type="term" value="P:ERAD pathway"/>
    <property type="evidence" value="ECO:0007669"/>
    <property type="project" value="TreeGrafter"/>
</dbReference>
<reference evidence="9" key="1">
    <citation type="journal article" date="2015" name="PLoS Genet.">
        <title>Genome Sequence and Transcriptome Analyses of Chrysochromulina tobin: Metabolic Tools for Enhanced Algal Fitness in the Prominent Order Prymnesiales (Haptophyceae).</title>
        <authorList>
            <person name="Hovde B.T."/>
            <person name="Deodato C.R."/>
            <person name="Hunsperger H.M."/>
            <person name="Ryken S.A."/>
            <person name="Yost W."/>
            <person name="Jha R.K."/>
            <person name="Patterson J."/>
            <person name="Monnat R.J. Jr."/>
            <person name="Barlow S.B."/>
            <person name="Starkenburg S.R."/>
            <person name="Cattolico R.A."/>
        </authorList>
    </citation>
    <scope>NUCLEOTIDE SEQUENCE</scope>
    <source>
        <strain evidence="9">CCMP291</strain>
    </source>
</reference>
<dbReference type="InterPro" id="IPR057766">
    <property type="entry name" value="Znf-C2H2_OTU1-like_C"/>
</dbReference>
<evidence type="ECO:0000313" key="9">
    <source>
        <dbReference type="Proteomes" id="UP000037460"/>
    </source>
</evidence>
<keyword evidence="3 6" id="KW-0833">Ubl conjugation pathway</keyword>
<proteinExistence type="predicted"/>
<evidence type="ECO:0000256" key="1">
    <source>
        <dbReference type="ARBA" id="ARBA00000707"/>
    </source>
</evidence>
<dbReference type="PANTHER" id="PTHR13312">
    <property type="entry name" value="HIV-INDUCED PROTEIN-7-LIKE PROTEASE"/>
    <property type="match status" value="1"/>
</dbReference>
<feature type="domain" description="OTU1-like C-terminal C2H2-type zinc finger" evidence="7">
    <location>
        <begin position="134"/>
        <end position="165"/>
    </location>
</feature>
<dbReference type="EMBL" id="JWZX01002803">
    <property type="protein sequence ID" value="KOO26777.1"/>
    <property type="molecule type" value="Genomic_DNA"/>
</dbReference>
<gene>
    <name evidence="8" type="ORF">Ctob_008090</name>
</gene>
<keyword evidence="9" id="KW-1185">Reference proteome</keyword>
<keyword evidence="4 6" id="KW-0378">Hydrolase</keyword>
<comment type="catalytic activity">
    <reaction evidence="1 6">
        <text>Thiol-dependent hydrolysis of ester, thioester, amide, peptide and isopeptide bonds formed by the C-terminal Gly of ubiquitin (a 76-residue protein attached to proteins as an intracellular targeting signal).</text>
        <dbReference type="EC" id="3.4.19.12"/>
    </reaction>
</comment>
<name>A0A0M0JKA8_9EUKA</name>
<evidence type="ECO:0000256" key="4">
    <source>
        <dbReference type="ARBA" id="ARBA00022801"/>
    </source>
</evidence>
<evidence type="ECO:0000256" key="6">
    <source>
        <dbReference type="RuleBase" id="RU367104"/>
    </source>
</evidence>